<reference evidence="3 4" key="1">
    <citation type="submission" date="2023-12" db="EMBL/GenBank/DDBJ databases">
        <title>the genome sequence of Hyalangium sp. s54d21.</title>
        <authorList>
            <person name="Zhang X."/>
        </authorList>
    </citation>
    <scope>NUCLEOTIDE SEQUENCE [LARGE SCALE GENOMIC DNA]</scope>
    <source>
        <strain evidence="4">s54d21</strain>
    </source>
</reference>
<protein>
    <submittedName>
        <fullName evidence="3">Uncharacterized protein</fullName>
    </submittedName>
</protein>
<organism evidence="3 4">
    <name type="scientific">Hyalangium rubrum</name>
    <dbReference type="NCBI Taxonomy" id="3103134"/>
    <lineage>
        <taxon>Bacteria</taxon>
        <taxon>Pseudomonadati</taxon>
        <taxon>Myxococcota</taxon>
        <taxon>Myxococcia</taxon>
        <taxon>Myxococcales</taxon>
        <taxon>Cystobacterineae</taxon>
        <taxon>Archangiaceae</taxon>
        <taxon>Hyalangium</taxon>
    </lineage>
</organism>
<evidence type="ECO:0000256" key="1">
    <source>
        <dbReference type="SAM" id="MobiDB-lite"/>
    </source>
</evidence>
<accession>A0ABU5GVU3</accession>
<evidence type="ECO:0000313" key="4">
    <source>
        <dbReference type="Proteomes" id="UP001291309"/>
    </source>
</evidence>
<feature type="compositionally biased region" description="Low complexity" evidence="1">
    <location>
        <begin position="199"/>
        <end position="215"/>
    </location>
</feature>
<dbReference type="Proteomes" id="UP001291309">
    <property type="component" value="Unassembled WGS sequence"/>
</dbReference>
<keyword evidence="2" id="KW-0812">Transmembrane</keyword>
<evidence type="ECO:0000256" key="2">
    <source>
        <dbReference type="SAM" id="Phobius"/>
    </source>
</evidence>
<gene>
    <name evidence="3" type="ORF">SYV04_02860</name>
</gene>
<name>A0ABU5GVU3_9BACT</name>
<sequence>MLGASLLALGTALADTPLVALGKPDQITVDKRNNVLQLSWSDTEERLQGALQPDVPREGQPLKVQLNVGSFEGADFEGPITVTLREAGVTHGQVRTLTKGPVNWTTEFIPERDGRHQLDVSFRTTRLKVLHADFDVAPTLIPRVILWSLLGLAAFLALVFGVRGLLRKEKAPEVHPILAELQAAEAAPVPTSTPPSPDASPQAPVAAPENAPVAESSTGSAPDKPSVL</sequence>
<keyword evidence="2" id="KW-1133">Transmembrane helix</keyword>
<dbReference type="RefSeq" id="WP_321544012.1">
    <property type="nucleotide sequence ID" value="NZ_JAXIVS010000001.1"/>
</dbReference>
<keyword evidence="2" id="KW-0472">Membrane</keyword>
<evidence type="ECO:0000313" key="3">
    <source>
        <dbReference type="EMBL" id="MDY7225300.1"/>
    </source>
</evidence>
<proteinExistence type="predicted"/>
<keyword evidence="4" id="KW-1185">Reference proteome</keyword>
<feature type="region of interest" description="Disordered" evidence="1">
    <location>
        <begin position="185"/>
        <end position="228"/>
    </location>
</feature>
<comment type="caution">
    <text evidence="3">The sequence shown here is derived from an EMBL/GenBank/DDBJ whole genome shotgun (WGS) entry which is preliminary data.</text>
</comment>
<feature type="transmembrane region" description="Helical" evidence="2">
    <location>
        <begin position="144"/>
        <end position="166"/>
    </location>
</feature>
<dbReference type="EMBL" id="JAXIVS010000001">
    <property type="protein sequence ID" value="MDY7225300.1"/>
    <property type="molecule type" value="Genomic_DNA"/>
</dbReference>